<accession>A0A1M5D025</accession>
<dbReference type="RefSeq" id="WP_073167132.1">
    <property type="nucleotide sequence ID" value="NZ_FQUW01000043.1"/>
</dbReference>
<keyword evidence="3" id="KW-1185">Reference proteome</keyword>
<protein>
    <submittedName>
        <fullName evidence="2">Uncharacterized protein</fullName>
    </submittedName>
</protein>
<evidence type="ECO:0000313" key="2">
    <source>
        <dbReference type="EMBL" id="SHF60358.1"/>
    </source>
</evidence>
<dbReference type="OrthoDB" id="1806440at2"/>
<feature type="region of interest" description="Disordered" evidence="1">
    <location>
        <begin position="172"/>
        <end position="193"/>
    </location>
</feature>
<organism evidence="2 3">
    <name type="scientific">Desulfofundulus australicus DSM 11792</name>
    <dbReference type="NCBI Taxonomy" id="1121425"/>
    <lineage>
        <taxon>Bacteria</taxon>
        <taxon>Bacillati</taxon>
        <taxon>Bacillota</taxon>
        <taxon>Clostridia</taxon>
        <taxon>Eubacteriales</taxon>
        <taxon>Peptococcaceae</taxon>
        <taxon>Desulfofundulus</taxon>
    </lineage>
</organism>
<evidence type="ECO:0000256" key="1">
    <source>
        <dbReference type="SAM" id="MobiDB-lite"/>
    </source>
</evidence>
<reference evidence="3" key="1">
    <citation type="submission" date="2016-11" db="EMBL/GenBank/DDBJ databases">
        <authorList>
            <person name="Varghese N."/>
            <person name="Submissions S."/>
        </authorList>
    </citation>
    <scope>NUCLEOTIDE SEQUENCE [LARGE SCALE GENOMIC DNA]</scope>
    <source>
        <strain evidence="3">DSM 11792</strain>
    </source>
</reference>
<feature type="compositionally biased region" description="Basic and acidic residues" evidence="1">
    <location>
        <begin position="172"/>
        <end position="188"/>
    </location>
</feature>
<dbReference type="AlphaFoldDB" id="A0A1M5D025"/>
<gene>
    <name evidence="2" type="ORF">SAMN02745218_02682</name>
</gene>
<evidence type="ECO:0000313" key="3">
    <source>
        <dbReference type="Proteomes" id="UP000184196"/>
    </source>
</evidence>
<dbReference type="Proteomes" id="UP000184196">
    <property type="component" value="Unassembled WGS sequence"/>
</dbReference>
<feature type="compositionally biased region" description="Basic and acidic residues" evidence="1">
    <location>
        <begin position="143"/>
        <end position="156"/>
    </location>
</feature>
<name>A0A1M5D025_9FIRM</name>
<dbReference type="EMBL" id="FQUW01000043">
    <property type="protein sequence ID" value="SHF60358.1"/>
    <property type="molecule type" value="Genomic_DNA"/>
</dbReference>
<sequence length="250" mass="27828">MLQRYFELVEELGALEKNSLADLSEEEIMRYLDLRREREELAGNLEDMMEGALNYLQDLARNVGEELVDLPGLMESAREQGDFKEDYVNRIATLIGSLEADLERILADCRQLRYELLWGGEREAGGEDAGEQVPENYPAEVSDQGRDRPRDAAKKKEGALAEAACALEPACREEPPGEISARDGREQENGCSVIVSPETLKKLEAVMRPREPLDLEPVPLEGQAGLAVLKAACAGGKSRPGKSHKERHRR</sequence>
<proteinExistence type="predicted"/>
<feature type="region of interest" description="Disordered" evidence="1">
    <location>
        <begin position="124"/>
        <end position="156"/>
    </location>
</feature>